<organism evidence="13 14">
    <name type="scientific">Croceicoccus pelagius</name>
    <dbReference type="NCBI Taxonomy" id="1703341"/>
    <lineage>
        <taxon>Bacteria</taxon>
        <taxon>Pseudomonadati</taxon>
        <taxon>Pseudomonadota</taxon>
        <taxon>Alphaproteobacteria</taxon>
        <taxon>Sphingomonadales</taxon>
        <taxon>Erythrobacteraceae</taxon>
        <taxon>Croceicoccus</taxon>
    </lineage>
</organism>
<dbReference type="PANTHER" id="PTHR21600">
    <property type="entry name" value="MITOCHONDRIAL RNA PSEUDOURIDINE SYNTHASE"/>
    <property type="match status" value="1"/>
</dbReference>
<name>A0A916YEI5_9SPHN</name>
<evidence type="ECO:0000313" key="14">
    <source>
        <dbReference type="Proteomes" id="UP000598997"/>
    </source>
</evidence>
<feature type="region of interest" description="Disordered" evidence="11">
    <location>
        <begin position="49"/>
        <end position="83"/>
    </location>
</feature>
<evidence type="ECO:0000256" key="11">
    <source>
        <dbReference type="SAM" id="MobiDB-lite"/>
    </source>
</evidence>
<reference evidence="13 14" key="1">
    <citation type="journal article" date="2014" name="Int. J. Syst. Evol. Microbiol.">
        <title>Complete genome sequence of Corynebacterium casei LMG S-19264T (=DSM 44701T), isolated from a smear-ripened cheese.</title>
        <authorList>
            <consortium name="US DOE Joint Genome Institute (JGI-PGF)"/>
            <person name="Walter F."/>
            <person name="Albersmeier A."/>
            <person name="Kalinowski J."/>
            <person name="Ruckert C."/>
        </authorList>
    </citation>
    <scope>NUCLEOTIDE SEQUENCE [LARGE SCALE GENOMIC DNA]</scope>
    <source>
        <strain evidence="13 14">CGMCC 1.15358</strain>
    </source>
</reference>
<evidence type="ECO:0000256" key="2">
    <source>
        <dbReference type="ARBA" id="ARBA00023235"/>
    </source>
</evidence>
<feature type="region of interest" description="Disordered" evidence="11">
    <location>
        <begin position="317"/>
        <end position="425"/>
    </location>
</feature>
<comment type="catalytic activity">
    <reaction evidence="3">
        <text>uridine(1911/1915/1917) in 23S rRNA = pseudouridine(1911/1915/1917) in 23S rRNA</text>
        <dbReference type="Rhea" id="RHEA:42524"/>
        <dbReference type="Rhea" id="RHEA-COMP:10097"/>
        <dbReference type="Rhea" id="RHEA-COMP:10098"/>
        <dbReference type="ChEBI" id="CHEBI:65314"/>
        <dbReference type="ChEBI" id="CHEBI:65315"/>
        <dbReference type="EC" id="5.4.99.23"/>
    </reaction>
</comment>
<evidence type="ECO:0000256" key="9">
    <source>
        <dbReference type="PIRSR" id="PIRSR606225-1"/>
    </source>
</evidence>
<feature type="compositionally biased region" description="Basic residues" evidence="11">
    <location>
        <begin position="340"/>
        <end position="356"/>
    </location>
</feature>
<keyword evidence="10" id="KW-0694">RNA-binding</keyword>
<sequence>MSDNESEVRQFIVGRDDDGVRLDRWFKRHLPQIGFATISRWARTGQIRVDGKRAKPEDRLEPGQQIRVPPGGATPQNAPRQRVPLTEEELEQADAMLLHRDRAAIVLNKPPGLATQGGTGTNVHVDRLLDAYVNSERDPRPRLVHRLDKDTSGVLLTAATPGSAAFFSKRFSGRSAKKIYWALVVGVPDIAAGTIDLPLAKQPGTGGEKMMPDDEGQPAKTRYRVVDRAGNRAAWVELEPLTGRTHQLRVHLAAIGHPIVGDGKYGGQTAFLTGSISRKMHLHARRLIIDHPDGVPLDVTASLPEHFAASMEQLGFDEGMSDAEPETGLPPLTREDKKQAAKRHAKDVRKARRGERRTRTTSAPRSKSGGKSAGGKPGGAKSGKAGAKGGQRGKPRGAGPAGKAPAKRGPAKNGPASKGPGKGRK</sequence>
<evidence type="ECO:0000256" key="5">
    <source>
        <dbReference type="ARBA" id="ARBA00040039"/>
    </source>
</evidence>
<dbReference type="PANTHER" id="PTHR21600:SF44">
    <property type="entry name" value="RIBOSOMAL LARGE SUBUNIT PSEUDOURIDINE SYNTHASE D"/>
    <property type="match status" value="1"/>
</dbReference>
<dbReference type="RefSeq" id="WP_066766394.1">
    <property type="nucleotide sequence ID" value="NZ_BMIO01000004.1"/>
</dbReference>
<evidence type="ECO:0000256" key="6">
    <source>
        <dbReference type="ARBA" id="ARBA00042264"/>
    </source>
</evidence>
<dbReference type="EC" id="5.4.99.23" evidence="4"/>
<dbReference type="InterPro" id="IPR006225">
    <property type="entry name" value="PsdUridine_synth_RluC/D"/>
</dbReference>
<dbReference type="NCBIfam" id="TIGR00005">
    <property type="entry name" value="rluA_subfam"/>
    <property type="match status" value="1"/>
</dbReference>
<dbReference type="Gene3D" id="3.10.290.10">
    <property type="entry name" value="RNA-binding S4 domain"/>
    <property type="match status" value="1"/>
</dbReference>
<comment type="similarity">
    <text evidence="1">Belongs to the pseudouridine synthase RluA family.</text>
</comment>
<dbReference type="GO" id="GO:0003723">
    <property type="term" value="F:RNA binding"/>
    <property type="evidence" value="ECO:0007669"/>
    <property type="project" value="UniProtKB-KW"/>
</dbReference>
<dbReference type="InterPro" id="IPR050188">
    <property type="entry name" value="RluA_PseudoU_synthase"/>
</dbReference>
<feature type="domain" description="Pseudouridine synthase RsuA/RluA-like" evidence="12">
    <location>
        <begin position="105"/>
        <end position="254"/>
    </location>
</feature>
<gene>
    <name evidence="13" type="ORF">GCM10010989_15380</name>
</gene>
<proteinExistence type="inferred from homology"/>
<feature type="compositionally biased region" description="Gly residues" evidence="11">
    <location>
        <begin position="371"/>
        <end position="392"/>
    </location>
</feature>
<feature type="active site" evidence="9">
    <location>
        <position position="148"/>
    </location>
</feature>
<dbReference type="Pfam" id="PF00849">
    <property type="entry name" value="PseudoU_synth_2"/>
    <property type="match status" value="1"/>
</dbReference>
<feature type="compositionally biased region" description="Low complexity" evidence="11">
    <location>
        <begin position="360"/>
        <end position="370"/>
    </location>
</feature>
<dbReference type="SUPFAM" id="SSF55174">
    <property type="entry name" value="Alpha-L RNA-binding motif"/>
    <property type="match status" value="1"/>
</dbReference>
<dbReference type="CDD" id="cd00165">
    <property type="entry name" value="S4"/>
    <property type="match status" value="1"/>
</dbReference>
<comment type="caution">
    <text evidence="13">The sequence shown here is derived from an EMBL/GenBank/DDBJ whole genome shotgun (WGS) entry which is preliminary data.</text>
</comment>
<feature type="compositionally biased region" description="Basic and acidic residues" evidence="11">
    <location>
        <begin position="49"/>
        <end position="61"/>
    </location>
</feature>
<evidence type="ECO:0000256" key="4">
    <source>
        <dbReference type="ARBA" id="ARBA00038942"/>
    </source>
</evidence>
<evidence type="ECO:0000313" key="13">
    <source>
        <dbReference type="EMBL" id="GGD42315.1"/>
    </source>
</evidence>
<dbReference type="Proteomes" id="UP000598997">
    <property type="component" value="Unassembled WGS sequence"/>
</dbReference>
<evidence type="ECO:0000259" key="12">
    <source>
        <dbReference type="Pfam" id="PF00849"/>
    </source>
</evidence>
<dbReference type="Gene3D" id="3.30.2350.10">
    <property type="entry name" value="Pseudouridine synthase"/>
    <property type="match status" value="1"/>
</dbReference>
<evidence type="ECO:0000256" key="8">
    <source>
        <dbReference type="ARBA" id="ARBA00043148"/>
    </source>
</evidence>
<dbReference type="InterPro" id="IPR006145">
    <property type="entry name" value="PsdUridine_synth_RsuA/RluA"/>
</dbReference>
<dbReference type="EMBL" id="BMIO01000004">
    <property type="protein sequence ID" value="GGD42315.1"/>
    <property type="molecule type" value="Genomic_DNA"/>
</dbReference>
<dbReference type="SUPFAM" id="SSF55120">
    <property type="entry name" value="Pseudouridine synthase"/>
    <property type="match status" value="1"/>
</dbReference>
<dbReference type="PROSITE" id="PS50889">
    <property type="entry name" value="S4"/>
    <property type="match status" value="1"/>
</dbReference>
<dbReference type="InterPro" id="IPR036986">
    <property type="entry name" value="S4_RNA-bd_sf"/>
</dbReference>
<protein>
    <recommendedName>
        <fullName evidence="5">Ribosomal large subunit pseudouridine synthase D</fullName>
        <ecNumber evidence="4">5.4.99.23</ecNumber>
    </recommendedName>
    <alternativeName>
        <fullName evidence="6">23S rRNA pseudouridine(1911/1915/1917) synthase</fullName>
    </alternativeName>
    <alternativeName>
        <fullName evidence="7">rRNA pseudouridylate synthase D</fullName>
    </alternativeName>
    <alternativeName>
        <fullName evidence="8">rRNA-uridine isomerase D</fullName>
    </alternativeName>
</protein>
<dbReference type="OrthoDB" id="9807829at2"/>
<evidence type="ECO:0000256" key="3">
    <source>
        <dbReference type="ARBA" id="ARBA00036882"/>
    </source>
</evidence>
<evidence type="ECO:0000256" key="7">
    <source>
        <dbReference type="ARBA" id="ARBA00042840"/>
    </source>
</evidence>
<keyword evidence="14" id="KW-1185">Reference proteome</keyword>
<dbReference type="AlphaFoldDB" id="A0A916YEI5"/>
<evidence type="ECO:0000256" key="10">
    <source>
        <dbReference type="PROSITE-ProRule" id="PRU00182"/>
    </source>
</evidence>
<dbReference type="GO" id="GO:0160140">
    <property type="term" value="F:23S rRNA pseudouridine(1911/1915/1917) synthase activity"/>
    <property type="evidence" value="ECO:0007669"/>
    <property type="project" value="UniProtKB-EC"/>
</dbReference>
<dbReference type="CDD" id="cd02869">
    <property type="entry name" value="PseudoU_synth_RluA_like"/>
    <property type="match status" value="1"/>
</dbReference>
<evidence type="ECO:0000256" key="1">
    <source>
        <dbReference type="ARBA" id="ARBA00010876"/>
    </source>
</evidence>
<accession>A0A916YEI5</accession>
<keyword evidence="2" id="KW-0413">Isomerase</keyword>
<dbReference type="InterPro" id="IPR020103">
    <property type="entry name" value="PsdUridine_synth_cat_dom_sf"/>
</dbReference>
<dbReference type="GO" id="GO:0000455">
    <property type="term" value="P:enzyme-directed rRNA pseudouridine synthesis"/>
    <property type="evidence" value="ECO:0007669"/>
    <property type="project" value="TreeGrafter"/>
</dbReference>